<keyword evidence="1" id="KW-0812">Transmembrane</keyword>
<sequence>MLGLPMAAVSAGNAAHASQMRVVHDQEAARHQITARLAETPPGGPGQSEATELRMAKVSWTGDDGARHAGVATVPGDADAGTEVRVWVGPDGDLAQPPTSPSTARTMGWFTGMLTAAAVAGAAFAGRARVRQVLDRRRYAQWDAEWKVVEPAWSGRNRR</sequence>
<keyword evidence="3" id="KW-1185">Reference proteome</keyword>
<proteinExistence type="predicted"/>
<dbReference type="AlphaFoldDB" id="A0A3M8W1W3"/>
<dbReference type="InterPro" id="IPR039708">
    <property type="entry name" value="MT1774/Rv1733c-like"/>
</dbReference>
<feature type="transmembrane region" description="Helical" evidence="1">
    <location>
        <begin position="107"/>
        <end position="128"/>
    </location>
</feature>
<evidence type="ECO:0000313" key="3">
    <source>
        <dbReference type="Proteomes" id="UP000275401"/>
    </source>
</evidence>
<evidence type="ECO:0000313" key="2">
    <source>
        <dbReference type="EMBL" id="RNG22475.1"/>
    </source>
</evidence>
<gene>
    <name evidence="2" type="ORF">EEJ42_20310</name>
</gene>
<dbReference type="PANTHER" id="PTHR42305:SF1">
    <property type="entry name" value="MEMBRANE PROTEIN RV1733C-RELATED"/>
    <property type="match status" value="1"/>
</dbReference>
<protein>
    <recommendedName>
        <fullName evidence="4">Membrane protein SCJ1.26</fullName>
    </recommendedName>
</protein>
<dbReference type="Proteomes" id="UP000275401">
    <property type="component" value="Unassembled WGS sequence"/>
</dbReference>
<dbReference type="EMBL" id="RIBZ01000258">
    <property type="protein sequence ID" value="RNG22475.1"/>
    <property type="molecule type" value="Genomic_DNA"/>
</dbReference>
<keyword evidence="1" id="KW-1133">Transmembrane helix</keyword>
<dbReference type="PANTHER" id="PTHR42305">
    <property type="entry name" value="MEMBRANE PROTEIN RV1733C-RELATED"/>
    <property type="match status" value="1"/>
</dbReference>
<organism evidence="2 3">
    <name type="scientific">Streptomyces botrytidirepellens</name>
    <dbReference type="NCBI Taxonomy" id="2486417"/>
    <lineage>
        <taxon>Bacteria</taxon>
        <taxon>Bacillati</taxon>
        <taxon>Actinomycetota</taxon>
        <taxon>Actinomycetes</taxon>
        <taxon>Kitasatosporales</taxon>
        <taxon>Streptomycetaceae</taxon>
        <taxon>Streptomyces</taxon>
    </lineage>
</organism>
<accession>A0A3M8W1W3</accession>
<reference evidence="2 3" key="1">
    <citation type="submission" date="2018-11" db="EMBL/GenBank/DDBJ databases">
        <title>The Potential of Streptomyces as Biocontrol Agents against the Tomato grey mould, Botrytis cinerea (Gray mold) Frontiers in Microbiology.</title>
        <authorList>
            <person name="Li D."/>
        </authorList>
    </citation>
    <scope>NUCLEOTIDE SEQUENCE [LARGE SCALE GENOMIC DNA]</scope>
    <source>
        <strain evidence="2 3">NEAU-LD23</strain>
    </source>
</reference>
<name>A0A3M8W1W3_9ACTN</name>
<evidence type="ECO:0000256" key="1">
    <source>
        <dbReference type="SAM" id="Phobius"/>
    </source>
</evidence>
<keyword evidence="1" id="KW-0472">Membrane</keyword>
<comment type="caution">
    <text evidence="2">The sequence shown here is derived from an EMBL/GenBank/DDBJ whole genome shotgun (WGS) entry which is preliminary data.</text>
</comment>
<evidence type="ECO:0008006" key="4">
    <source>
        <dbReference type="Google" id="ProtNLM"/>
    </source>
</evidence>